<keyword evidence="3" id="KW-1185">Reference proteome</keyword>
<feature type="region of interest" description="Disordered" evidence="1">
    <location>
        <begin position="1"/>
        <end position="27"/>
    </location>
</feature>
<dbReference type="AlphaFoldDB" id="A0A917RBL9"/>
<sequence>MVLLAGGAADSAAEHATTGSIATATAKASRARVARRASFIRGEMSGNPGITSAKGWVLIASRACHLRPDLDTTPMWGAIENRQTGKVP</sequence>
<accession>A0A917RBL9</accession>
<name>A0A917RBL9_9ACTN</name>
<dbReference type="Proteomes" id="UP000645217">
    <property type="component" value="Unassembled WGS sequence"/>
</dbReference>
<evidence type="ECO:0000313" key="2">
    <source>
        <dbReference type="EMBL" id="GGK99014.1"/>
    </source>
</evidence>
<evidence type="ECO:0000313" key="3">
    <source>
        <dbReference type="Proteomes" id="UP000645217"/>
    </source>
</evidence>
<gene>
    <name evidence="2" type="ORF">GCM10007964_46400</name>
</gene>
<protein>
    <submittedName>
        <fullName evidence="2">Uncharacterized protein</fullName>
    </submittedName>
</protein>
<proteinExistence type="predicted"/>
<organism evidence="2 3">
    <name type="scientific">Sphaerisporangium melleum</name>
    <dbReference type="NCBI Taxonomy" id="321316"/>
    <lineage>
        <taxon>Bacteria</taxon>
        <taxon>Bacillati</taxon>
        <taxon>Actinomycetota</taxon>
        <taxon>Actinomycetes</taxon>
        <taxon>Streptosporangiales</taxon>
        <taxon>Streptosporangiaceae</taxon>
        <taxon>Sphaerisporangium</taxon>
    </lineage>
</organism>
<reference evidence="2" key="2">
    <citation type="submission" date="2020-09" db="EMBL/GenBank/DDBJ databases">
        <authorList>
            <person name="Sun Q."/>
            <person name="Ohkuma M."/>
        </authorList>
    </citation>
    <scope>NUCLEOTIDE SEQUENCE</scope>
    <source>
        <strain evidence="2">JCM 13064</strain>
    </source>
</reference>
<dbReference type="EMBL" id="BMNT01000026">
    <property type="protein sequence ID" value="GGK99014.1"/>
    <property type="molecule type" value="Genomic_DNA"/>
</dbReference>
<evidence type="ECO:0000256" key="1">
    <source>
        <dbReference type="SAM" id="MobiDB-lite"/>
    </source>
</evidence>
<comment type="caution">
    <text evidence="2">The sequence shown here is derived from an EMBL/GenBank/DDBJ whole genome shotgun (WGS) entry which is preliminary data.</text>
</comment>
<reference evidence="2" key="1">
    <citation type="journal article" date="2014" name="Int. J. Syst. Evol. Microbiol.">
        <title>Complete genome sequence of Corynebacterium casei LMG S-19264T (=DSM 44701T), isolated from a smear-ripened cheese.</title>
        <authorList>
            <consortium name="US DOE Joint Genome Institute (JGI-PGF)"/>
            <person name="Walter F."/>
            <person name="Albersmeier A."/>
            <person name="Kalinowski J."/>
            <person name="Ruckert C."/>
        </authorList>
    </citation>
    <scope>NUCLEOTIDE SEQUENCE</scope>
    <source>
        <strain evidence="2">JCM 13064</strain>
    </source>
</reference>